<sequence>MNRKRKNFTLSAELGDPLPLPYRPTSAIKNEDDDSQAIESNDTSFIEPTRRRKLPQLGYRDRLVEEKRVLSPRSLPIWHQRTPSIETNTRYIHLDSIQRKIEQIREEFSDESGTELEKQLEKIDQQLEDILEQRHENSLVEELKRLQQLNVPSPSSRTSTPKVGRLFLIALVLVLLAGVSFCAGQMSYEYCYYFC</sequence>
<evidence type="ECO:0000256" key="1">
    <source>
        <dbReference type="SAM" id="MobiDB-lite"/>
    </source>
</evidence>
<dbReference type="Proteomes" id="UP000195602">
    <property type="component" value="Unassembled WGS sequence"/>
</dbReference>
<organism evidence="3 4">
    <name type="scientific">Clavispora lusitaniae</name>
    <name type="common">Candida lusitaniae</name>
    <dbReference type="NCBI Taxonomy" id="36911"/>
    <lineage>
        <taxon>Eukaryota</taxon>
        <taxon>Fungi</taxon>
        <taxon>Dikarya</taxon>
        <taxon>Ascomycota</taxon>
        <taxon>Saccharomycotina</taxon>
        <taxon>Pichiomycetes</taxon>
        <taxon>Metschnikowiaceae</taxon>
        <taxon>Clavispora</taxon>
    </lineage>
</organism>
<evidence type="ECO:0000256" key="2">
    <source>
        <dbReference type="SAM" id="Phobius"/>
    </source>
</evidence>
<feature type="region of interest" description="Disordered" evidence="1">
    <location>
        <begin position="1"/>
        <end position="41"/>
    </location>
</feature>
<accession>A0AA91PW53</accession>
<keyword evidence="2" id="KW-0472">Membrane</keyword>
<name>A0AA91PW53_CLALS</name>
<keyword evidence="2" id="KW-1133">Transmembrane helix</keyword>
<evidence type="ECO:0000313" key="4">
    <source>
        <dbReference type="Proteomes" id="UP000195602"/>
    </source>
</evidence>
<gene>
    <name evidence="3" type="ORF">A9F13_24g00506</name>
</gene>
<evidence type="ECO:0000313" key="3">
    <source>
        <dbReference type="EMBL" id="OVF05151.1"/>
    </source>
</evidence>
<protein>
    <submittedName>
        <fullName evidence="3">Uncharacterized protein</fullName>
    </submittedName>
</protein>
<reference evidence="3 4" key="1">
    <citation type="submission" date="2017-04" db="EMBL/GenBank/DDBJ databases">
        <title>Draft genome of the yeast Clavispora lusitaniae type strain CBS 6936.</title>
        <authorList>
            <person name="Durrens P."/>
            <person name="Klopp C."/>
            <person name="Biteau N."/>
            <person name="Fitton-Ouhabi V."/>
            <person name="Dementhon K."/>
            <person name="Accoceberry I."/>
            <person name="Sherman D.J."/>
            <person name="Noel T."/>
        </authorList>
    </citation>
    <scope>NUCLEOTIDE SEQUENCE [LARGE SCALE GENOMIC DNA]</scope>
    <source>
        <strain evidence="3 4">CBS 6936</strain>
    </source>
</reference>
<comment type="caution">
    <text evidence="3">The sequence shown here is derived from an EMBL/GenBank/DDBJ whole genome shotgun (WGS) entry which is preliminary data.</text>
</comment>
<feature type="transmembrane region" description="Helical" evidence="2">
    <location>
        <begin position="166"/>
        <end position="188"/>
    </location>
</feature>
<dbReference type="EMBL" id="LYUB02000024">
    <property type="protein sequence ID" value="OVF05151.1"/>
    <property type="molecule type" value="Genomic_DNA"/>
</dbReference>
<keyword evidence="2" id="KW-0812">Transmembrane</keyword>
<dbReference type="AlphaFoldDB" id="A0AA91PW53"/>
<proteinExistence type="predicted"/>
<dbReference type="KEGG" id="clus:A9F13_24g00506"/>